<feature type="compositionally biased region" description="Basic and acidic residues" evidence="1">
    <location>
        <begin position="52"/>
        <end position="62"/>
    </location>
</feature>
<evidence type="ECO:0000256" key="1">
    <source>
        <dbReference type="SAM" id="MobiDB-lite"/>
    </source>
</evidence>
<name>A0A6G9GRL2_9ACTN</name>
<reference evidence="2 3" key="1">
    <citation type="submission" date="2020-03" db="EMBL/GenBank/DDBJ databases">
        <title>A novel species.</title>
        <authorList>
            <person name="Gao J."/>
        </authorList>
    </citation>
    <scope>NUCLEOTIDE SEQUENCE [LARGE SCALE GENOMIC DNA]</scope>
    <source>
        <strain evidence="2 3">QMT-12</strain>
    </source>
</reference>
<dbReference type="KEGG" id="slia:HA039_05220"/>
<dbReference type="AlphaFoldDB" id="A0A6G9GRL2"/>
<feature type="compositionally biased region" description="Basic and acidic residues" evidence="1">
    <location>
        <begin position="18"/>
        <end position="27"/>
    </location>
</feature>
<gene>
    <name evidence="2" type="ORF">HA039_05220</name>
</gene>
<dbReference type="EMBL" id="CP050177">
    <property type="protein sequence ID" value="QIQ00882.1"/>
    <property type="molecule type" value="Genomic_DNA"/>
</dbReference>
<proteinExistence type="predicted"/>
<dbReference type="RefSeq" id="WP_167021923.1">
    <property type="nucleotide sequence ID" value="NZ_CP050177.1"/>
</dbReference>
<evidence type="ECO:0000313" key="2">
    <source>
        <dbReference type="EMBL" id="QIQ00882.1"/>
    </source>
</evidence>
<dbReference type="Proteomes" id="UP000501179">
    <property type="component" value="Chromosome"/>
</dbReference>
<keyword evidence="3" id="KW-1185">Reference proteome</keyword>
<evidence type="ECO:0000313" key="3">
    <source>
        <dbReference type="Proteomes" id="UP000501179"/>
    </source>
</evidence>
<organism evidence="2 3">
    <name type="scientific">Streptomyces liangshanensis</name>
    <dbReference type="NCBI Taxonomy" id="2717324"/>
    <lineage>
        <taxon>Bacteria</taxon>
        <taxon>Bacillati</taxon>
        <taxon>Actinomycetota</taxon>
        <taxon>Actinomycetes</taxon>
        <taxon>Kitasatosporales</taxon>
        <taxon>Streptomycetaceae</taxon>
        <taxon>Streptomyces</taxon>
    </lineage>
</organism>
<protein>
    <submittedName>
        <fullName evidence="2">Uncharacterized protein</fullName>
    </submittedName>
</protein>
<feature type="compositionally biased region" description="Low complexity" evidence="1">
    <location>
        <begin position="30"/>
        <end position="51"/>
    </location>
</feature>
<sequence>MPIDPFAALNALLRAEAARADAPEIRRRPAPATTQTQAATDSTAPADQAAAETRHDESTTPA</sequence>
<feature type="region of interest" description="Disordered" evidence="1">
    <location>
        <begin position="18"/>
        <end position="62"/>
    </location>
</feature>
<accession>A0A6G9GRL2</accession>